<dbReference type="SMART" id="SM00322">
    <property type="entry name" value="KH"/>
    <property type="match status" value="2"/>
</dbReference>
<reference evidence="4" key="1">
    <citation type="submission" date="2020-11" db="EMBL/GenBank/DDBJ databases">
        <title>Kefir isolates.</title>
        <authorList>
            <person name="Marcisauskas S."/>
            <person name="Kim Y."/>
            <person name="Blasche S."/>
        </authorList>
    </citation>
    <scope>NUCLEOTIDE SEQUENCE</scope>
    <source>
        <strain evidence="4">Olga-1</strain>
    </source>
</reference>
<proteinExistence type="predicted"/>
<dbReference type="Proteomes" id="UP000697127">
    <property type="component" value="Unassembled WGS sequence"/>
</dbReference>
<dbReference type="Pfam" id="PF00013">
    <property type="entry name" value="KH_1"/>
    <property type="match status" value="1"/>
</dbReference>
<dbReference type="EMBL" id="PUHW01000505">
    <property type="protein sequence ID" value="KAG0686448.1"/>
    <property type="molecule type" value="Genomic_DNA"/>
</dbReference>
<feature type="compositionally biased region" description="Low complexity" evidence="2">
    <location>
        <begin position="413"/>
        <end position="447"/>
    </location>
</feature>
<accession>A0A9P7BEJ9</accession>
<comment type="caution">
    <text evidence="4">The sequence shown here is derived from an EMBL/GenBank/DDBJ whole genome shotgun (WGS) entry which is preliminary data.</text>
</comment>
<protein>
    <recommendedName>
        <fullName evidence="3">K Homology domain-containing protein</fullName>
    </recommendedName>
</protein>
<dbReference type="GO" id="GO:0003723">
    <property type="term" value="F:RNA binding"/>
    <property type="evidence" value="ECO:0007669"/>
    <property type="project" value="UniProtKB-UniRule"/>
</dbReference>
<evidence type="ECO:0000256" key="1">
    <source>
        <dbReference type="PROSITE-ProRule" id="PRU00117"/>
    </source>
</evidence>
<dbReference type="PROSITE" id="PS50084">
    <property type="entry name" value="KH_TYPE_1"/>
    <property type="match status" value="1"/>
</dbReference>
<feature type="domain" description="K Homology" evidence="3">
    <location>
        <begin position="211"/>
        <end position="306"/>
    </location>
</feature>
<dbReference type="OrthoDB" id="271862at2759"/>
<feature type="region of interest" description="Disordered" evidence="2">
    <location>
        <begin position="379"/>
        <end position="447"/>
    </location>
</feature>
<sequence length="955" mass="109586">MFQNSIINQINNTKDDKLIISFSLPYQFFIKPFNLYHEFLIHSDWRFQSNLNSNSNLNITNSIFDLNKSDSNLNNDSKNTLIFDNLKNLRLIINKLNDSYASFGIIIILNEFRLSDFKITISIIGTNLLKNEMIDIRLKILQNYSQILKSTIQLNPLKNQFCFNSNNELKLDLINFISNVSNFNKCSIYIEKNFNDFNISIIGFKDQVKVTENKINLFIDDMNPQFFSDYLELSSISILPLICGTDLFTLKRIIKETNCNIYLPNLLPELYYNNSLEIEFGNPKIFLTGLRSEVLLAKKWLSDLINKFTKTPFIKQLSLISLKREFLILNQLIDNNGDYFDNLMFHNSTYISIPSLGSKISNTSTITAKNNSNIISNSSSSLSLKTTTTPSSSSSPSNISPSTSSPPPPPQLIPETSASTSTSTSTSSSHNISNKNLSSSTSISSSISPNNEIGDLITFQGNSIEEVELAINEFVNKISTYYSEKVEFIIKNQDHLVDINKLLNFNDSIAFNSNCFITCSKIENKYTFQILGNSDNVKIATNYLSQFNSYINEILKNQFIKFQIELPINEKDFIAGKKNGKIIKIINMSSVSIKLLPFNDHNFIVEISGNDLIDSILGLGLFEDELPTIYNFNVPESFHRQIIGVGGQTIQIIMRKFNVFVKFSNSFELSDKTLDNQHNLQATNFQQSFIRKNNVIIKCPSKNKFEIPLAKIELENLVDKVKRNSYSCSIVKLSIQQWKLLTSYEFNILYNINRKKPTNFITELEKKTNTFIDYPSIDSISNNLNFINLKIFGIENNSKMCCLELKKIIPYNYEFKLNKDSNLKCLELINILKIDKINLFQSNKLSQLQLNFLNNIVVPMKLLYNLELEIKSNDQYDSIIIYYYPHAFGFTMNVINPERISEQEQTQIIYSNSFNQIIMGMKKFLSDWNINLISSDIFNDELIIEDLGYHHGNSN</sequence>
<dbReference type="InterPro" id="IPR036612">
    <property type="entry name" value="KH_dom_type_1_sf"/>
</dbReference>
<dbReference type="SUPFAM" id="SSF54791">
    <property type="entry name" value="Eukaryotic type KH-domain (KH-domain type I)"/>
    <property type="match status" value="1"/>
</dbReference>
<gene>
    <name evidence="4" type="ORF">C6P40_004083</name>
</gene>
<feature type="domain" description="K Homology" evidence="3">
    <location>
        <begin position="626"/>
        <end position="719"/>
    </location>
</feature>
<evidence type="ECO:0000259" key="3">
    <source>
        <dbReference type="SMART" id="SM00322"/>
    </source>
</evidence>
<name>A0A9P7BEJ9_9ASCO</name>
<keyword evidence="1" id="KW-0694">RNA-binding</keyword>
<evidence type="ECO:0000313" key="4">
    <source>
        <dbReference type="EMBL" id="KAG0686448.1"/>
    </source>
</evidence>
<dbReference type="Gene3D" id="3.30.1370.10">
    <property type="entry name" value="K Homology domain, type 1"/>
    <property type="match status" value="1"/>
</dbReference>
<evidence type="ECO:0000256" key="2">
    <source>
        <dbReference type="SAM" id="MobiDB-lite"/>
    </source>
</evidence>
<organism evidence="4 5">
    <name type="scientific">Pichia californica</name>
    <dbReference type="NCBI Taxonomy" id="460514"/>
    <lineage>
        <taxon>Eukaryota</taxon>
        <taxon>Fungi</taxon>
        <taxon>Dikarya</taxon>
        <taxon>Ascomycota</taxon>
        <taxon>Saccharomycotina</taxon>
        <taxon>Pichiomycetes</taxon>
        <taxon>Pichiales</taxon>
        <taxon>Pichiaceae</taxon>
        <taxon>Pichia</taxon>
    </lineage>
</organism>
<keyword evidence="5" id="KW-1185">Reference proteome</keyword>
<evidence type="ECO:0000313" key="5">
    <source>
        <dbReference type="Proteomes" id="UP000697127"/>
    </source>
</evidence>
<dbReference type="AlphaFoldDB" id="A0A9P7BEJ9"/>
<dbReference type="InterPro" id="IPR004088">
    <property type="entry name" value="KH_dom_type_1"/>
</dbReference>
<feature type="compositionally biased region" description="Low complexity" evidence="2">
    <location>
        <begin position="379"/>
        <end position="403"/>
    </location>
</feature>
<dbReference type="InterPro" id="IPR004087">
    <property type="entry name" value="KH_dom"/>
</dbReference>